<keyword evidence="2" id="KW-1133">Transmembrane helix</keyword>
<gene>
    <name evidence="3" type="ORF">J2744_002630</name>
</gene>
<reference evidence="3 4" key="1">
    <citation type="submission" date="2021-03" db="EMBL/GenBank/DDBJ databases">
        <title>Genomic Encyclopedia of Type Strains, Phase IV (KMG-IV): sequencing the most valuable type-strain genomes for metagenomic binning, comparative biology and taxonomic classification.</title>
        <authorList>
            <person name="Goeker M."/>
        </authorList>
    </citation>
    <scope>NUCLEOTIDE SEQUENCE [LARGE SCALE GENOMIC DNA]</scope>
    <source>
        <strain evidence="3 4">DSM 12287</strain>
    </source>
</reference>
<feature type="transmembrane region" description="Helical" evidence="2">
    <location>
        <begin position="80"/>
        <end position="98"/>
    </location>
</feature>
<dbReference type="Proteomes" id="UP000770586">
    <property type="component" value="Unassembled WGS sequence"/>
</dbReference>
<feature type="region of interest" description="Disordered" evidence="1">
    <location>
        <begin position="106"/>
        <end position="136"/>
    </location>
</feature>
<proteinExistence type="predicted"/>
<accession>A0A8J7RB15</accession>
<protein>
    <submittedName>
        <fullName evidence="3">Cytochrome c biogenesis protein CcdA</fullName>
    </submittedName>
</protein>
<comment type="caution">
    <text evidence="3">The sequence shown here is derived from an EMBL/GenBank/DDBJ whole genome shotgun (WGS) entry which is preliminary data.</text>
</comment>
<dbReference type="EMBL" id="JAGGKE010000013">
    <property type="protein sequence ID" value="MBP1902928.1"/>
    <property type="molecule type" value="Genomic_DNA"/>
</dbReference>
<dbReference type="RefSeq" id="WP_058365910.1">
    <property type="nucleotide sequence ID" value="NZ_BAAADX010000008.1"/>
</dbReference>
<feature type="transmembrane region" description="Helical" evidence="2">
    <location>
        <begin position="44"/>
        <end position="68"/>
    </location>
</feature>
<dbReference type="GO" id="GO:0015099">
    <property type="term" value="F:nickel cation transmembrane transporter activity"/>
    <property type="evidence" value="ECO:0007669"/>
    <property type="project" value="TreeGrafter"/>
</dbReference>
<dbReference type="GO" id="GO:0010045">
    <property type="term" value="P:response to nickel cation"/>
    <property type="evidence" value="ECO:0007669"/>
    <property type="project" value="TreeGrafter"/>
</dbReference>
<dbReference type="InterPro" id="IPR051224">
    <property type="entry name" value="NiCoT_RcnA"/>
</dbReference>
<keyword evidence="4" id="KW-1185">Reference proteome</keyword>
<dbReference type="GeneID" id="301689384"/>
<dbReference type="GO" id="GO:0046583">
    <property type="term" value="F:monoatomic cation efflux transmembrane transporter activity"/>
    <property type="evidence" value="ECO:0007669"/>
    <property type="project" value="TreeGrafter"/>
</dbReference>
<dbReference type="GO" id="GO:0005886">
    <property type="term" value="C:plasma membrane"/>
    <property type="evidence" value="ECO:0007669"/>
    <property type="project" value="UniProtKB-SubCell"/>
</dbReference>
<dbReference type="PANTHER" id="PTHR40659">
    <property type="entry name" value="NICKEL/COBALT EFFLUX SYSTEM RCNA"/>
    <property type="match status" value="1"/>
</dbReference>
<evidence type="ECO:0000256" key="2">
    <source>
        <dbReference type="SAM" id="Phobius"/>
    </source>
</evidence>
<sequence>MVTGVLGLALGASVLGLSHGLAPGHGWAIAASYALDKPNKWFYGAASSLILGIGHLISSIAMVVVYFWALSYFGLTQLSWMNYVAGALLIGLGIWQYFNGHDHGTGFNHDGEEEEDKHAHDHADDHEHTHRTEETSTWGARIRRALPFVGESSHDHSHGRVDETPERGLYGMVALAFALGFTHNEEFDIIAICTGSAYCLELMLLYSLAVIVSLVGVTLLLVAGYERYEERLEGYVEYLPTFTAAILIVMGIGFILGVF</sequence>
<dbReference type="GO" id="GO:0006824">
    <property type="term" value="P:cobalt ion transport"/>
    <property type="evidence" value="ECO:0007669"/>
    <property type="project" value="UniProtKB-KW"/>
</dbReference>
<dbReference type="AlphaFoldDB" id="A0A8J7RB15"/>
<evidence type="ECO:0000313" key="4">
    <source>
        <dbReference type="Proteomes" id="UP000770586"/>
    </source>
</evidence>
<evidence type="ECO:0000256" key="1">
    <source>
        <dbReference type="SAM" id="MobiDB-lite"/>
    </source>
</evidence>
<feature type="compositionally biased region" description="Basic and acidic residues" evidence="1">
    <location>
        <begin position="116"/>
        <end position="134"/>
    </location>
</feature>
<name>A0A8J7RB15_9EURY</name>
<keyword evidence="2" id="KW-0472">Membrane</keyword>
<organism evidence="3 4">
    <name type="scientific">Halorubrum trapanicum</name>
    <dbReference type="NCBI Taxonomy" id="29284"/>
    <lineage>
        <taxon>Archaea</taxon>
        <taxon>Methanobacteriati</taxon>
        <taxon>Methanobacteriota</taxon>
        <taxon>Stenosarchaea group</taxon>
        <taxon>Halobacteria</taxon>
        <taxon>Halobacteriales</taxon>
        <taxon>Haloferacaceae</taxon>
        <taxon>Halorubrum</taxon>
    </lineage>
</organism>
<evidence type="ECO:0000313" key="3">
    <source>
        <dbReference type="EMBL" id="MBP1902928.1"/>
    </source>
</evidence>
<feature type="transmembrane region" description="Helical" evidence="2">
    <location>
        <begin position="204"/>
        <end position="223"/>
    </location>
</feature>
<dbReference type="GO" id="GO:0032025">
    <property type="term" value="P:response to cobalt ion"/>
    <property type="evidence" value="ECO:0007669"/>
    <property type="project" value="TreeGrafter"/>
</dbReference>
<dbReference type="PANTHER" id="PTHR40659:SF1">
    <property type="entry name" value="NICKEL_COBALT EFFLUX SYSTEM RCNA"/>
    <property type="match status" value="1"/>
</dbReference>
<keyword evidence="2" id="KW-0812">Transmembrane</keyword>
<feature type="transmembrane region" description="Helical" evidence="2">
    <location>
        <begin position="235"/>
        <end position="256"/>
    </location>
</feature>
<dbReference type="OrthoDB" id="71082at2157"/>